<reference evidence="1 2" key="1">
    <citation type="submission" date="2024-04" db="EMBL/GenBank/DDBJ databases">
        <authorList>
            <person name="Fracassetti M."/>
        </authorList>
    </citation>
    <scope>NUCLEOTIDE SEQUENCE [LARGE SCALE GENOMIC DNA]</scope>
</reference>
<dbReference type="EMBL" id="OZ034820">
    <property type="protein sequence ID" value="CAL1398622.1"/>
    <property type="molecule type" value="Genomic_DNA"/>
</dbReference>
<organism evidence="1 2">
    <name type="scientific">Linum trigynum</name>
    <dbReference type="NCBI Taxonomy" id="586398"/>
    <lineage>
        <taxon>Eukaryota</taxon>
        <taxon>Viridiplantae</taxon>
        <taxon>Streptophyta</taxon>
        <taxon>Embryophyta</taxon>
        <taxon>Tracheophyta</taxon>
        <taxon>Spermatophyta</taxon>
        <taxon>Magnoliopsida</taxon>
        <taxon>eudicotyledons</taxon>
        <taxon>Gunneridae</taxon>
        <taxon>Pentapetalae</taxon>
        <taxon>rosids</taxon>
        <taxon>fabids</taxon>
        <taxon>Malpighiales</taxon>
        <taxon>Linaceae</taxon>
        <taxon>Linum</taxon>
    </lineage>
</organism>
<protein>
    <submittedName>
        <fullName evidence="1">Uncharacterized protein</fullName>
    </submittedName>
</protein>
<name>A0AAV2FKX6_9ROSI</name>
<gene>
    <name evidence="1" type="ORF">LTRI10_LOCUS38844</name>
</gene>
<evidence type="ECO:0000313" key="2">
    <source>
        <dbReference type="Proteomes" id="UP001497516"/>
    </source>
</evidence>
<sequence>MPFSFDSGGYRSQNQAEAILHRQCSLLILFSTDDKSVKHRFGPINFRMAFRNFKGDERPFSLDIEGYRLRIRPAAILQR</sequence>
<dbReference type="AlphaFoldDB" id="A0AAV2FKX6"/>
<proteinExistence type="predicted"/>
<accession>A0AAV2FKX6</accession>
<keyword evidence="2" id="KW-1185">Reference proteome</keyword>
<dbReference type="Proteomes" id="UP001497516">
    <property type="component" value="Chromosome 7"/>
</dbReference>
<evidence type="ECO:0000313" key="1">
    <source>
        <dbReference type="EMBL" id="CAL1398622.1"/>
    </source>
</evidence>